<dbReference type="Gene3D" id="1.25.40.480">
    <property type="match status" value="1"/>
</dbReference>
<feature type="compositionally biased region" description="Low complexity" evidence="1">
    <location>
        <begin position="216"/>
        <end position="225"/>
    </location>
</feature>
<evidence type="ECO:0008006" key="4">
    <source>
        <dbReference type="Google" id="ProtNLM"/>
    </source>
</evidence>
<gene>
    <name evidence="2" type="ORF">TrRE_jg1041</name>
</gene>
<keyword evidence="3" id="KW-1185">Reference proteome</keyword>
<dbReference type="EMBL" id="BRXZ01002681">
    <property type="protein sequence ID" value="GMH67798.1"/>
    <property type="molecule type" value="Genomic_DNA"/>
</dbReference>
<dbReference type="GO" id="GO:0043240">
    <property type="term" value="C:Fanconi anaemia nuclear complex"/>
    <property type="evidence" value="ECO:0007669"/>
    <property type="project" value="InterPro"/>
</dbReference>
<feature type="region of interest" description="Disordered" evidence="1">
    <location>
        <begin position="178"/>
        <end position="229"/>
    </location>
</feature>
<dbReference type="OrthoDB" id="10404754at2759"/>
<sequence>MDLEAVLSLSLRPTYTDLRSFAQSHPILFHDFILLLAIIPPASPEPPPAKFSRDQVDIPLKCLLALPTKSQRFILTAIYEAVERSPPSDPFTGDLHLHVLHAVVAFVKSSPLPVDEWCEKLCFMTVAIISRLSDEVLRPGVLSLSRKILNMEQFSGLYEWFDRGGKVPFDALSHGNSLCSPKRPTNPPSDPPPLPSPPLSNYVVIGSKRHKPQDSTPCLADTTTPTPAPAPVSQPVLDQGAAAELSRVQSLLQEINPNPVSTEIDDISSSLLRLLTERDVASITLIGSELFDDKNVSLPDSVILTLTRSFLCDNTPKRIAVAYVSSVILPVVFALSNNASRVLLSCLEGLQNQTLIDGLLLPILFSPSSKSPQMDFASRILRQSSLTSSASASLLGSLSTSSGFAVSDSNAPFLTTLFKESPPLPTQTVAAFGSVVYDSTSKDSKAAKSLKVSSLVLAVVQKCGKAFDEETKVVYENVAKELKSFMAKRVDAALKKLS</sequence>
<evidence type="ECO:0000313" key="3">
    <source>
        <dbReference type="Proteomes" id="UP001165082"/>
    </source>
</evidence>
<accession>A0A9W7E9H9</accession>
<protein>
    <recommendedName>
        <fullName evidence="4">Fanconi Anaemia group E protein C-terminal domain-containing protein</fullName>
    </recommendedName>
</protein>
<dbReference type="AlphaFoldDB" id="A0A9W7E9H9"/>
<evidence type="ECO:0000313" key="2">
    <source>
        <dbReference type="EMBL" id="GMH67798.1"/>
    </source>
</evidence>
<reference evidence="2" key="1">
    <citation type="submission" date="2022-07" db="EMBL/GenBank/DDBJ databases">
        <title>Genome analysis of Parmales, a sister group of diatoms, reveals the evolutionary specialization of diatoms from phago-mixotrophs to photoautotrophs.</title>
        <authorList>
            <person name="Ban H."/>
            <person name="Sato S."/>
            <person name="Yoshikawa S."/>
            <person name="Kazumasa Y."/>
            <person name="Nakamura Y."/>
            <person name="Ichinomiya M."/>
            <person name="Saitoh K."/>
            <person name="Sato N."/>
            <person name="Blanc-Mathieu R."/>
            <person name="Endo H."/>
            <person name="Kuwata A."/>
            <person name="Ogata H."/>
        </authorList>
    </citation>
    <scope>NUCLEOTIDE SEQUENCE</scope>
</reference>
<evidence type="ECO:0000256" key="1">
    <source>
        <dbReference type="SAM" id="MobiDB-lite"/>
    </source>
</evidence>
<dbReference type="GO" id="GO:0036297">
    <property type="term" value="P:interstrand cross-link repair"/>
    <property type="evidence" value="ECO:0007669"/>
    <property type="project" value="InterPro"/>
</dbReference>
<organism evidence="2 3">
    <name type="scientific">Triparma retinervis</name>
    <dbReference type="NCBI Taxonomy" id="2557542"/>
    <lineage>
        <taxon>Eukaryota</taxon>
        <taxon>Sar</taxon>
        <taxon>Stramenopiles</taxon>
        <taxon>Ochrophyta</taxon>
        <taxon>Bolidophyceae</taxon>
        <taxon>Parmales</taxon>
        <taxon>Triparmaceae</taxon>
        <taxon>Triparma</taxon>
    </lineage>
</organism>
<dbReference type="PANTHER" id="PTHR32094">
    <property type="entry name" value="FANCONI ANEMIA GROUP E PROTEIN"/>
    <property type="match status" value="1"/>
</dbReference>
<dbReference type="InterPro" id="IPR039685">
    <property type="entry name" value="FANCE"/>
</dbReference>
<comment type="caution">
    <text evidence="2">The sequence shown here is derived from an EMBL/GenBank/DDBJ whole genome shotgun (WGS) entry which is preliminary data.</text>
</comment>
<feature type="compositionally biased region" description="Pro residues" evidence="1">
    <location>
        <begin position="184"/>
        <end position="198"/>
    </location>
</feature>
<dbReference type="PANTHER" id="PTHR32094:SF5">
    <property type="entry name" value="FANCONI ANEMIA GROUP E PROTEIN"/>
    <property type="match status" value="1"/>
</dbReference>
<dbReference type="Proteomes" id="UP001165082">
    <property type="component" value="Unassembled WGS sequence"/>
</dbReference>
<name>A0A9W7E9H9_9STRA</name>
<proteinExistence type="predicted"/>